<dbReference type="EMBL" id="PCWN01000001">
    <property type="protein sequence ID" value="PIR04521.1"/>
    <property type="molecule type" value="Genomic_DNA"/>
</dbReference>
<evidence type="ECO:0000313" key="1">
    <source>
        <dbReference type="EMBL" id="PIR04521.1"/>
    </source>
</evidence>
<name>A0A2H0N6K5_9BACT</name>
<sequence>MKLNFFMETRKSKDIAPKGEVRWIVPRIEAEKGEIIRTSEELGIEEEALFLACKNGRLELLSDADWENMDNCCSRDTSWKLEEAREHLAGTRDFSRIERGFAEGHDIPAPMVLFRKGMPPYLIAGNSRLLACRTLHQRPTILRVEME</sequence>
<reference evidence="1 2" key="1">
    <citation type="submission" date="2017-09" db="EMBL/GenBank/DDBJ databases">
        <title>Depth-based differentiation of microbial function through sediment-hosted aquifers and enrichment of novel symbionts in the deep terrestrial subsurface.</title>
        <authorList>
            <person name="Probst A.J."/>
            <person name="Ladd B."/>
            <person name="Jarett J.K."/>
            <person name="Geller-Mcgrath D.E."/>
            <person name="Sieber C.M."/>
            <person name="Emerson J.B."/>
            <person name="Anantharaman K."/>
            <person name="Thomas B.C."/>
            <person name="Malmstrom R."/>
            <person name="Stieglmeier M."/>
            <person name="Klingl A."/>
            <person name="Woyke T."/>
            <person name="Ryan C.M."/>
            <person name="Banfield J.F."/>
        </authorList>
    </citation>
    <scope>NUCLEOTIDE SEQUENCE [LARGE SCALE GENOMIC DNA]</scope>
    <source>
        <strain evidence="1">CG11_big_fil_rev_8_21_14_0_20_39_34</strain>
    </source>
</reference>
<comment type="caution">
    <text evidence="1">The sequence shown here is derived from an EMBL/GenBank/DDBJ whole genome shotgun (WGS) entry which is preliminary data.</text>
</comment>
<dbReference type="AlphaFoldDB" id="A0A2H0N6K5"/>
<evidence type="ECO:0000313" key="2">
    <source>
        <dbReference type="Proteomes" id="UP000229600"/>
    </source>
</evidence>
<dbReference type="Proteomes" id="UP000229600">
    <property type="component" value="Unassembled WGS sequence"/>
</dbReference>
<evidence type="ECO:0008006" key="3">
    <source>
        <dbReference type="Google" id="ProtNLM"/>
    </source>
</evidence>
<protein>
    <recommendedName>
        <fullName evidence="3">ParB/Sulfiredoxin domain-containing protein</fullName>
    </recommendedName>
</protein>
<accession>A0A2H0N6K5</accession>
<organism evidence="1 2">
    <name type="scientific">Candidatus Magasanikbacteria bacterium CG11_big_fil_rev_8_21_14_0_20_39_34</name>
    <dbReference type="NCBI Taxonomy" id="1974653"/>
    <lineage>
        <taxon>Bacteria</taxon>
        <taxon>Candidatus Magasanikiibacteriota</taxon>
    </lineage>
</organism>
<proteinExistence type="predicted"/>
<gene>
    <name evidence="1" type="ORF">COV59_00125</name>
</gene>